<feature type="transmembrane region" description="Helical" evidence="1">
    <location>
        <begin position="108"/>
        <end position="125"/>
    </location>
</feature>
<gene>
    <name evidence="3" type="ORF">C496_15967</name>
</gene>
<dbReference type="eggNOG" id="arCOG01906">
    <property type="taxonomic scope" value="Archaea"/>
</dbReference>
<feature type="transmembrane region" description="Helical" evidence="1">
    <location>
        <begin position="489"/>
        <end position="515"/>
    </location>
</feature>
<dbReference type="NCBIfam" id="TIGR02123">
    <property type="entry name" value="TRAP_fused"/>
    <property type="match status" value="1"/>
</dbReference>
<name>L9VRM7_9EURY</name>
<feature type="transmembrane region" description="Helical" evidence="1">
    <location>
        <begin position="20"/>
        <end position="38"/>
    </location>
</feature>
<dbReference type="PANTHER" id="PTHR43849:SF2">
    <property type="entry name" value="BLL3936 PROTEIN"/>
    <property type="match status" value="1"/>
</dbReference>
<dbReference type="PATRIC" id="fig|1114856.3.peg.3302"/>
<dbReference type="Proteomes" id="UP000011599">
    <property type="component" value="Unassembled WGS sequence"/>
</dbReference>
<protein>
    <submittedName>
        <fullName evidence="3">TRAP transporter, 4TM/12TM fusion protein</fullName>
    </submittedName>
</protein>
<keyword evidence="1" id="KW-1133">Transmembrane helix</keyword>
<organism evidence="3 4">
    <name type="scientific">Natronorubrum tibetense GA33</name>
    <dbReference type="NCBI Taxonomy" id="1114856"/>
    <lineage>
        <taxon>Archaea</taxon>
        <taxon>Methanobacteriati</taxon>
        <taxon>Methanobacteriota</taxon>
        <taxon>Stenosarchaea group</taxon>
        <taxon>Halobacteria</taxon>
        <taxon>Halobacteriales</taxon>
        <taxon>Natrialbaceae</taxon>
        <taxon>Natronorubrum</taxon>
    </lineage>
</organism>
<dbReference type="AlphaFoldDB" id="L9VRM7"/>
<comment type="caution">
    <text evidence="3">The sequence shown here is derived from an EMBL/GenBank/DDBJ whole genome shotgun (WGS) entry which is preliminary data.</text>
</comment>
<dbReference type="InterPro" id="IPR010656">
    <property type="entry name" value="DctM"/>
</dbReference>
<keyword evidence="1" id="KW-0472">Membrane</keyword>
<evidence type="ECO:0000313" key="4">
    <source>
        <dbReference type="Proteomes" id="UP000011599"/>
    </source>
</evidence>
<keyword evidence="1" id="KW-0812">Transmembrane</keyword>
<feature type="transmembrane region" description="Helical" evidence="1">
    <location>
        <begin position="84"/>
        <end position="103"/>
    </location>
</feature>
<feature type="transmembrane region" description="Helical" evidence="1">
    <location>
        <begin position="549"/>
        <end position="574"/>
    </location>
</feature>
<dbReference type="OrthoDB" id="371890at2157"/>
<feature type="transmembrane region" description="Helical" evidence="1">
    <location>
        <begin position="326"/>
        <end position="349"/>
    </location>
</feature>
<feature type="transmembrane region" description="Helical" evidence="1">
    <location>
        <begin position="355"/>
        <end position="376"/>
    </location>
</feature>
<feature type="transmembrane region" description="Helical" evidence="1">
    <location>
        <begin position="595"/>
        <end position="624"/>
    </location>
</feature>
<feature type="transmembrane region" description="Helical" evidence="1">
    <location>
        <begin position="154"/>
        <end position="175"/>
    </location>
</feature>
<feature type="transmembrane region" description="Helical" evidence="1">
    <location>
        <begin position="429"/>
        <end position="456"/>
    </location>
</feature>
<evidence type="ECO:0000259" key="2">
    <source>
        <dbReference type="Pfam" id="PF06808"/>
    </source>
</evidence>
<accession>L9VRM7</accession>
<dbReference type="STRING" id="1114856.GCA_000383975_04304"/>
<sequence length="641" mass="67728">MAVVLWVWVISYAWFSWLPRAQYTVAFVGLSVFVYLFHEYLELGDDDNRLLQSAVLGASGLITAVATVYIYVNYSTLVTTRVGYALQHEIWLAAVFTGAMIYLTYRAFGLAFVGVLLFAIFYGYFGEYFPGVLVHSGFSGTRILNIMVLEANGFFGNLSQIVAAWVALFLLYAGLLKSYGAFDLVIRVAFRAATVVRSGVAQSAVVASLVIGSINGSQTANAAMTGSFTIPLMKNSGLKSETAGGVESVASTGGQIMPPVMGAAAFVMASLLGIQYIDVVIAGLIPAAIFFLSVAAGVHYTWIAQSGKAELDVNDHIDEVKSKQQLIIEGVTFAVPLVILIFLLGILQWTVMTSALYTVISMVLLGIGVPVTQSILKQDELPGTVLKTKLLETIDGFREGAVILAPIVIIIAAVNGIVDVLVSTGVPGILSLILIDLSGGSMLLAVIIAMAICILLGLGMPTVAAYSLVALLIAPALINDFAIPELAAHYFVLYAAILSGITPPIAIAVVVAAGIAEANFWRTCLESVKLAAPLYVLPFAFVYNPEIIIGGFTTMTFVSGGLALLGAIAIIHGLNFYERPFGAGRAANVGIRSIYFVLGVAIMAAPSLTIRIGALVVAIGLYALQLRNPLEAAPSASAQEN</sequence>
<keyword evidence="4" id="KW-1185">Reference proteome</keyword>
<dbReference type="InterPro" id="IPR011853">
    <property type="entry name" value="TRAP_DctM-Dct_fused"/>
</dbReference>
<feature type="transmembrane region" description="Helical" evidence="1">
    <location>
        <begin position="260"/>
        <end position="277"/>
    </location>
</feature>
<feature type="transmembrane region" description="Helical" evidence="1">
    <location>
        <begin position="50"/>
        <end position="72"/>
    </location>
</feature>
<evidence type="ECO:0000313" key="3">
    <source>
        <dbReference type="EMBL" id="ELY38903.1"/>
    </source>
</evidence>
<dbReference type="Pfam" id="PF06808">
    <property type="entry name" value="DctM"/>
    <property type="match status" value="1"/>
</dbReference>
<feature type="transmembrane region" description="Helical" evidence="1">
    <location>
        <begin position="397"/>
        <end position="417"/>
    </location>
</feature>
<feature type="transmembrane region" description="Helical" evidence="1">
    <location>
        <begin position="283"/>
        <end position="305"/>
    </location>
</feature>
<feature type="domain" description="TRAP C4-dicarboxylate transport system permease DctM subunit" evidence="2">
    <location>
        <begin position="106"/>
        <end position="546"/>
    </location>
</feature>
<reference evidence="3 4" key="1">
    <citation type="journal article" date="2014" name="PLoS Genet.">
        <title>Phylogenetically driven sequencing of extremely halophilic archaea reveals strategies for static and dynamic osmo-response.</title>
        <authorList>
            <person name="Becker E.A."/>
            <person name="Seitzer P.M."/>
            <person name="Tritt A."/>
            <person name="Larsen D."/>
            <person name="Krusor M."/>
            <person name="Yao A.I."/>
            <person name="Wu D."/>
            <person name="Madern D."/>
            <person name="Eisen J.A."/>
            <person name="Darling A.E."/>
            <person name="Facciotti M.T."/>
        </authorList>
    </citation>
    <scope>NUCLEOTIDE SEQUENCE [LARGE SCALE GENOMIC DNA]</scope>
    <source>
        <strain evidence="3 4">GA33</strain>
    </source>
</reference>
<evidence type="ECO:0000256" key="1">
    <source>
        <dbReference type="SAM" id="Phobius"/>
    </source>
</evidence>
<dbReference type="PANTHER" id="PTHR43849">
    <property type="entry name" value="BLL3936 PROTEIN"/>
    <property type="match status" value="1"/>
</dbReference>
<feature type="transmembrane region" description="Helical" evidence="1">
    <location>
        <begin position="463"/>
        <end position="483"/>
    </location>
</feature>
<proteinExistence type="predicted"/>
<dbReference type="EMBL" id="AOHW01000040">
    <property type="protein sequence ID" value="ELY38903.1"/>
    <property type="molecule type" value="Genomic_DNA"/>
</dbReference>